<keyword evidence="2" id="KW-1185">Reference proteome</keyword>
<dbReference type="InterPro" id="IPR041242">
    <property type="entry name" value="HNHc_6"/>
</dbReference>
<gene>
    <name evidence="1" type="ORF">MOO46_07470</name>
</gene>
<keyword evidence="1" id="KW-0614">Plasmid</keyword>
<dbReference type="Proteomes" id="UP000831859">
    <property type="component" value="Plasmid p1unnamed"/>
</dbReference>
<evidence type="ECO:0000313" key="2">
    <source>
        <dbReference type="Proteomes" id="UP000831859"/>
    </source>
</evidence>
<geneLocation type="plasmid" evidence="1 2">
    <name>p1unnamed</name>
</geneLocation>
<protein>
    <submittedName>
        <fullName evidence="1">HNHc nuclease</fullName>
    </submittedName>
</protein>
<accession>A0ABY4PJN9</accession>
<dbReference type="Pfam" id="PF16784">
    <property type="entry name" value="HNHc_6"/>
    <property type="match status" value="1"/>
</dbReference>
<evidence type="ECO:0000313" key="1">
    <source>
        <dbReference type="EMBL" id="UQS85823.1"/>
    </source>
</evidence>
<proteinExistence type="predicted"/>
<reference evidence="1 2" key="1">
    <citation type="journal article" date="2022" name="Int. J. Syst. Evol. Microbiol.">
        <title>Apilactobacillus apisilvae sp. nov., Nicolia spurrieriana gen. nov. sp. nov., Bombilactobacillus folatiphilus sp. nov. and Bombilactobacillus thymidiniphilus sp. nov., four new lactic acid bacterial isolates from stingless bees Tetragonula carbonaria and Austroplebeia australis.</title>
        <authorList>
            <person name="Oliphant S.A."/>
            <person name="Watson-Haigh N.S."/>
            <person name="Sumby K.M."/>
            <person name="Gardner J."/>
            <person name="Groom S."/>
            <person name="Jiranek V."/>
        </authorList>
    </citation>
    <scope>NUCLEOTIDE SEQUENCE [LARGE SCALE GENOMIC DNA]</scope>
    <source>
        <strain evidence="1 2">SG5_A10</strain>
    </source>
</reference>
<sequence length="225" mass="26273">MEINGHILGFTNGIIQFKPKKLTDELIRFIKENIGNEVEMNVDDGRTITVDQRKKAFAMMNDISDYTGYSLLEVEERMKVRFICTRRHPKWFSLSNCGINMAKVFIDFLIAYCLKEEIPFTTIVFDEIQQSYPLRVRLLKHRLCYVCGKPNADIDHVDTIGSGRNRRHTNQVGYYAWSVCRTHHTERHKIGVKSFARKYQIKPVKLTRELIEELNLSDKGAVENE</sequence>
<organism evidence="1 2">
    <name type="scientific">Apilactobacillus apisilvae</name>
    <dbReference type="NCBI Taxonomy" id="2923364"/>
    <lineage>
        <taxon>Bacteria</taxon>
        <taxon>Bacillati</taxon>
        <taxon>Bacillota</taxon>
        <taxon>Bacilli</taxon>
        <taxon>Lactobacillales</taxon>
        <taxon>Lactobacillaceae</taxon>
        <taxon>Apilactobacillus</taxon>
    </lineage>
</organism>
<dbReference type="RefSeq" id="WP_249511787.1">
    <property type="nucleotide sequence ID" value="NZ_CP093363.1"/>
</dbReference>
<dbReference type="EMBL" id="CP093363">
    <property type="protein sequence ID" value="UQS85823.1"/>
    <property type="molecule type" value="Genomic_DNA"/>
</dbReference>
<name>A0ABY4PJN9_9LACO</name>